<evidence type="ECO:0000313" key="2">
    <source>
        <dbReference type="EMBL" id="SHE95300.1"/>
    </source>
</evidence>
<evidence type="ECO:0000256" key="1">
    <source>
        <dbReference type="SAM" id="Coils"/>
    </source>
</evidence>
<name>A0A1M4XPE1_9RHOB</name>
<keyword evidence="3" id="KW-1185">Reference proteome</keyword>
<dbReference type="EMBL" id="FQUV01000003">
    <property type="protein sequence ID" value="SHE95300.1"/>
    <property type="molecule type" value="Genomic_DNA"/>
</dbReference>
<protein>
    <submittedName>
        <fullName evidence="2">Uncharacterized protein</fullName>
    </submittedName>
</protein>
<dbReference type="AlphaFoldDB" id="A0A1M4XPE1"/>
<organism evidence="2 3">
    <name type="scientific">Litoreibacter ascidiaceicola</name>
    <dbReference type="NCBI Taxonomy" id="1486859"/>
    <lineage>
        <taxon>Bacteria</taxon>
        <taxon>Pseudomonadati</taxon>
        <taxon>Pseudomonadota</taxon>
        <taxon>Alphaproteobacteria</taxon>
        <taxon>Rhodobacterales</taxon>
        <taxon>Roseobacteraceae</taxon>
        <taxon>Litoreibacter</taxon>
    </lineage>
</organism>
<accession>A0A1M4XPE1</accession>
<dbReference type="RefSeq" id="WP_073142302.1">
    <property type="nucleotide sequence ID" value="NZ_FQUV01000003.1"/>
</dbReference>
<dbReference type="Proteomes" id="UP000184144">
    <property type="component" value="Unassembled WGS sequence"/>
</dbReference>
<reference evidence="3" key="1">
    <citation type="submission" date="2016-11" db="EMBL/GenBank/DDBJ databases">
        <authorList>
            <person name="Varghese N."/>
            <person name="Submissions S."/>
        </authorList>
    </citation>
    <scope>NUCLEOTIDE SEQUENCE [LARGE SCALE GENOMIC DNA]</scope>
    <source>
        <strain evidence="3">DSM 100566</strain>
    </source>
</reference>
<gene>
    <name evidence="2" type="ORF">SAMN05444273_103248</name>
</gene>
<sequence length="242" mass="25997">MSDATSQDPPQKAEKKTFLAHVLSFIRRPIEYGLIGAAAVLVIWLADTLHVLPLKFKGLGTEVEFGKKEKTVLNSSADQVAALENRVHKMQGELAKVVDAVRDERRLDVTAAAVVALPEDAGNVSKATLSNEKIVQGTGTVWLGAFDPIIGRWTERSVTQPGGSLAAPEALNGIEVTFEIDVNVRDGLPEANPSYYGAIAKKGVAKKGFTATIVGDPVRYVRPTGIQYWAVVALSYVEASEI</sequence>
<dbReference type="STRING" id="1486859.SAMN05444273_103248"/>
<feature type="coiled-coil region" evidence="1">
    <location>
        <begin position="73"/>
        <end position="100"/>
    </location>
</feature>
<dbReference type="OrthoDB" id="7822131at2"/>
<evidence type="ECO:0000313" key="3">
    <source>
        <dbReference type="Proteomes" id="UP000184144"/>
    </source>
</evidence>
<keyword evidence="1" id="KW-0175">Coiled coil</keyword>
<proteinExistence type="predicted"/>